<comment type="caution">
    <text evidence="3">The sequence shown here is derived from an EMBL/GenBank/DDBJ whole genome shotgun (WGS) entry which is preliminary data.</text>
</comment>
<dbReference type="AlphaFoldDB" id="A0A9W8A497"/>
<feature type="compositionally biased region" description="Acidic residues" evidence="1">
    <location>
        <begin position="324"/>
        <end position="334"/>
    </location>
</feature>
<dbReference type="OrthoDB" id="331948at2759"/>
<accession>A0A9W8A497</accession>
<reference evidence="3" key="1">
    <citation type="submission" date="2022-07" db="EMBL/GenBank/DDBJ databases">
        <title>Phylogenomic reconstructions and comparative analyses of Kickxellomycotina fungi.</title>
        <authorList>
            <person name="Reynolds N.K."/>
            <person name="Stajich J.E."/>
            <person name="Barry K."/>
            <person name="Grigoriev I.V."/>
            <person name="Crous P."/>
            <person name="Smith M.E."/>
        </authorList>
    </citation>
    <scope>NUCLEOTIDE SEQUENCE</scope>
    <source>
        <strain evidence="3">NBRC 100468</strain>
    </source>
</reference>
<keyword evidence="2" id="KW-1133">Transmembrane helix</keyword>
<evidence type="ECO:0000313" key="3">
    <source>
        <dbReference type="EMBL" id="KAJ1917926.1"/>
    </source>
</evidence>
<feature type="compositionally biased region" description="Low complexity" evidence="1">
    <location>
        <begin position="227"/>
        <end position="239"/>
    </location>
</feature>
<protein>
    <submittedName>
        <fullName evidence="3">Palmitoyltransferase</fullName>
        <ecNumber evidence="3">2.3.1.225</ecNumber>
    </submittedName>
</protein>
<gene>
    <name evidence="3" type="primary">PFA4</name>
    <name evidence="3" type="ORF">H4219_002919</name>
</gene>
<organism evidence="3 4">
    <name type="scientific">Mycoemilia scoparia</name>
    <dbReference type="NCBI Taxonomy" id="417184"/>
    <lineage>
        <taxon>Eukaryota</taxon>
        <taxon>Fungi</taxon>
        <taxon>Fungi incertae sedis</taxon>
        <taxon>Zoopagomycota</taxon>
        <taxon>Kickxellomycotina</taxon>
        <taxon>Kickxellomycetes</taxon>
        <taxon>Kickxellales</taxon>
        <taxon>Kickxellaceae</taxon>
        <taxon>Mycoemilia</taxon>
    </lineage>
</organism>
<dbReference type="PANTHER" id="PTHR12246">
    <property type="entry name" value="PALMITOYLTRANSFERASE ZDHHC16"/>
    <property type="match status" value="1"/>
</dbReference>
<sequence>MSRLDGNLLSMASMCTRLSGIPKSPATVGFVKPTSHPVPITAAIVRQPTQAEVGFLITNICLLFLVLMFVGALCVYHLFLVISNTTTIEKSEKKRVEKLISKGHAAPCEYPYDLGMMNNLKSVFGDNPLLWWLPTPAKGDGLDFPIKKGLVPPVYWPPPEYHMHHGSKSSGAAVTAGCSGNVLYESNQGRVQAEIDDDGETVIRQYNYRQDADPESLEGGGDIGEPKSTSSSSWKFWSKNNGQESESGAEFSDDLQTDSDDDEYGLEEFIDDKGKDGRMPNGQNAWTTSANTKFMIPGQSSLVNRTGGGAFSNPYEGGSGLSGADDDDDDDDEDNRPLLHVVQRKLDAKKSKSN</sequence>
<feature type="transmembrane region" description="Helical" evidence="2">
    <location>
        <begin position="56"/>
        <end position="79"/>
    </location>
</feature>
<dbReference type="EC" id="2.3.1.225" evidence="3"/>
<keyword evidence="3" id="KW-0808">Transferase</keyword>
<name>A0A9W8A497_9FUNG</name>
<keyword evidence="4" id="KW-1185">Reference proteome</keyword>
<proteinExistence type="predicted"/>
<keyword evidence="3" id="KW-0012">Acyltransferase</keyword>
<feature type="compositionally biased region" description="Polar residues" evidence="1">
    <location>
        <begin position="281"/>
        <end position="304"/>
    </location>
</feature>
<dbReference type="Proteomes" id="UP001150538">
    <property type="component" value="Unassembled WGS sequence"/>
</dbReference>
<dbReference type="GO" id="GO:0019706">
    <property type="term" value="F:protein-cysteine S-palmitoyltransferase activity"/>
    <property type="evidence" value="ECO:0007669"/>
    <property type="project" value="UniProtKB-EC"/>
</dbReference>
<feature type="compositionally biased region" description="Acidic residues" evidence="1">
    <location>
        <begin position="251"/>
        <end position="270"/>
    </location>
</feature>
<keyword evidence="2" id="KW-0472">Membrane</keyword>
<dbReference type="InterPro" id="IPR039859">
    <property type="entry name" value="PFA4/ZDH16/20/ERF2-like"/>
</dbReference>
<evidence type="ECO:0000313" key="4">
    <source>
        <dbReference type="Proteomes" id="UP001150538"/>
    </source>
</evidence>
<dbReference type="EMBL" id="JANBPU010000058">
    <property type="protein sequence ID" value="KAJ1917926.1"/>
    <property type="molecule type" value="Genomic_DNA"/>
</dbReference>
<feature type="compositionally biased region" description="Basic and acidic residues" evidence="1">
    <location>
        <begin position="344"/>
        <end position="354"/>
    </location>
</feature>
<evidence type="ECO:0000256" key="2">
    <source>
        <dbReference type="SAM" id="Phobius"/>
    </source>
</evidence>
<feature type="region of interest" description="Disordered" evidence="1">
    <location>
        <begin position="208"/>
        <end position="354"/>
    </location>
</feature>
<evidence type="ECO:0000256" key="1">
    <source>
        <dbReference type="SAM" id="MobiDB-lite"/>
    </source>
</evidence>
<keyword evidence="2" id="KW-0812">Transmembrane</keyword>